<dbReference type="EMBL" id="JASPKY010000521">
    <property type="protein sequence ID" value="KAK9694110.1"/>
    <property type="molecule type" value="Genomic_DNA"/>
</dbReference>
<name>A0AAW1IW52_POPJA</name>
<comment type="caution">
    <text evidence="2">The sequence shown here is derived from an EMBL/GenBank/DDBJ whole genome shotgun (WGS) entry which is preliminary data.</text>
</comment>
<proteinExistence type="predicted"/>
<feature type="region of interest" description="Disordered" evidence="1">
    <location>
        <begin position="1"/>
        <end position="27"/>
    </location>
</feature>
<accession>A0AAW1IW52</accession>
<evidence type="ECO:0000313" key="3">
    <source>
        <dbReference type="Proteomes" id="UP001458880"/>
    </source>
</evidence>
<dbReference type="Proteomes" id="UP001458880">
    <property type="component" value="Unassembled WGS sequence"/>
</dbReference>
<feature type="compositionally biased region" description="Basic and acidic residues" evidence="1">
    <location>
        <begin position="11"/>
        <end position="27"/>
    </location>
</feature>
<gene>
    <name evidence="2" type="ORF">QE152_g33736</name>
</gene>
<evidence type="ECO:0000256" key="1">
    <source>
        <dbReference type="SAM" id="MobiDB-lite"/>
    </source>
</evidence>
<protein>
    <submittedName>
        <fullName evidence="2">Uncharacterized protein</fullName>
    </submittedName>
</protein>
<reference evidence="2 3" key="1">
    <citation type="journal article" date="2024" name="BMC Genomics">
        <title>De novo assembly and annotation of Popillia japonica's genome with initial clues to its potential as an invasive pest.</title>
        <authorList>
            <person name="Cucini C."/>
            <person name="Boschi S."/>
            <person name="Funari R."/>
            <person name="Cardaioli E."/>
            <person name="Iannotti N."/>
            <person name="Marturano G."/>
            <person name="Paoli F."/>
            <person name="Bruttini M."/>
            <person name="Carapelli A."/>
            <person name="Frati F."/>
            <person name="Nardi F."/>
        </authorList>
    </citation>
    <scope>NUCLEOTIDE SEQUENCE [LARGE SCALE GENOMIC DNA]</scope>
    <source>
        <strain evidence="2">DMR45628</strain>
    </source>
</reference>
<evidence type="ECO:0000313" key="2">
    <source>
        <dbReference type="EMBL" id="KAK9694110.1"/>
    </source>
</evidence>
<sequence>MDDESQCTSQSHHENHQPNKEEDEKKIRCPHGTCTVELFELGWFQILSRHTAIILVGKAKRTTMKDTNLAVLERDAYQTET</sequence>
<dbReference type="AlphaFoldDB" id="A0AAW1IW52"/>
<feature type="compositionally biased region" description="Polar residues" evidence="1">
    <location>
        <begin position="1"/>
        <end position="10"/>
    </location>
</feature>
<keyword evidence="3" id="KW-1185">Reference proteome</keyword>
<organism evidence="2 3">
    <name type="scientific">Popillia japonica</name>
    <name type="common">Japanese beetle</name>
    <dbReference type="NCBI Taxonomy" id="7064"/>
    <lineage>
        <taxon>Eukaryota</taxon>
        <taxon>Metazoa</taxon>
        <taxon>Ecdysozoa</taxon>
        <taxon>Arthropoda</taxon>
        <taxon>Hexapoda</taxon>
        <taxon>Insecta</taxon>
        <taxon>Pterygota</taxon>
        <taxon>Neoptera</taxon>
        <taxon>Endopterygota</taxon>
        <taxon>Coleoptera</taxon>
        <taxon>Polyphaga</taxon>
        <taxon>Scarabaeiformia</taxon>
        <taxon>Scarabaeidae</taxon>
        <taxon>Rutelinae</taxon>
        <taxon>Popillia</taxon>
    </lineage>
</organism>